<evidence type="ECO:0000313" key="12">
    <source>
        <dbReference type="EMBL" id="GAA57426.1"/>
    </source>
</evidence>
<reference key="2">
    <citation type="submission" date="2011-10" db="EMBL/GenBank/DDBJ databases">
        <title>The genome and transcriptome sequence of Clonorchis sinensis provide insights into the carcinogenic liver fluke.</title>
        <authorList>
            <person name="Wang X."/>
            <person name="Huang Y."/>
            <person name="Chen W."/>
            <person name="Liu H."/>
            <person name="Guo L."/>
            <person name="Chen Y."/>
            <person name="Luo F."/>
            <person name="Zhou W."/>
            <person name="Sun J."/>
            <person name="Mao Q."/>
            <person name="Liang P."/>
            <person name="Zhou C."/>
            <person name="Tian Y."/>
            <person name="Men J."/>
            <person name="Lv X."/>
            <person name="Huang L."/>
            <person name="Zhou J."/>
            <person name="Hu Y."/>
            <person name="Li R."/>
            <person name="Zhang F."/>
            <person name="Lei H."/>
            <person name="Li X."/>
            <person name="Hu X."/>
            <person name="Liang C."/>
            <person name="Xu J."/>
            <person name="Wu Z."/>
            <person name="Yu X."/>
        </authorList>
    </citation>
    <scope>NUCLEOTIDE SEQUENCE</scope>
    <source>
        <strain>Henan</strain>
    </source>
</reference>
<dbReference type="InterPro" id="IPR029044">
    <property type="entry name" value="Nucleotide-diphossugar_trans"/>
</dbReference>
<dbReference type="Proteomes" id="UP000008909">
    <property type="component" value="Unassembled WGS sequence"/>
</dbReference>
<evidence type="ECO:0000256" key="9">
    <source>
        <dbReference type="ARBA" id="ARBA00023136"/>
    </source>
</evidence>
<name>G7YWU6_CLOSI</name>
<evidence type="ECO:0000256" key="1">
    <source>
        <dbReference type="ARBA" id="ARBA00004323"/>
    </source>
</evidence>
<keyword evidence="7 11" id="KW-1133">Transmembrane helix</keyword>
<comment type="subcellular location">
    <subcellularLocation>
        <location evidence="1 11">Golgi apparatus membrane</location>
        <topology evidence="1 11">Single-pass type II membrane protein</topology>
    </subcellularLocation>
</comment>
<evidence type="ECO:0000256" key="2">
    <source>
        <dbReference type="ARBA" id="ARBA00008661"/>
    </source>
</evidence>
<evidence type="ECO:0000256" key="3">
    <source>
        <dbReference type="ARBA" id="ARBA00022676"/>
    </source>
</evidence>
<evidence type="ECO:0000256" key="8">
    <source>
        <dbReference type="ARBA" id="ARBA00023034"/>
    </source>
</evidence>
<evidence type="ECO:0000256" key="6">
    <source>
        <dbReference type="ARBA" id="ARBA00022968"/>
    </source>
</evidence>
<evidence type="ECO:0000313" key="13">
    <source>
        <dbReference type="Proteomes" id="UP000008909"/>
    </source>
</evidence>
<proteinExistence type="inferred from homology"/>
<protein>
    <recommendedName>
        <fullName evidence="11">Hexosyltransferase</fullName>
        <ecNumber evidence="11">2.4.1.-</ecNumber>
    </recommendedName>
</protein>
<organism evidence="12 13">
    <name type="scientific">Clonorchis sinensis</name>
    <name type="common">Chinese liver fluke</name>
    <dbReference type="NCBI Taxonomy" id="79923"/>
    <lineage>
        <taxon>Eukaryota</taxon>
        <taxon>Metazoa</taxon>
        <taxon>Spiralia</taxon>
        <taxon>Lophotrochozoa</taxon>
        <taxon>Platyhelminthes</taxon>
        <taxon>Trematoda</taxon>
        <taxon>Digenea</taxon>
        <taxon>Opisthorchiida</taxon>
        <taxon>Opisthorchiata</taxon>
        <taxon>Opisthorchiidae</taxon>
        <taxon>Clonorchis</taxon>
    </lineage>
</organism>
<evidence type="ECO:0000256" key="4">
    <source>
        <dbReference type="ARBA" id="ARBA00022679"/>
    </source>
</evidence>
<keyword evidence="8 11" id="KW-0333">Golgi apparatus</keyword>
<dbReference type="EC" id="2.4.1.-" evidence="11"/>
<accession>G7YWU6</accession>
<dbReference type="GO" id="GO:0006493">
    <property type="term" value="P:protein O-linked glycosylation"/>
    <property type="evidence" value="ECO:0007669"/>
    <property type="project" value="TreeGrafter"/>
</dbReference>
<keyword evidence="3 11" id="KW-0328">Glycosyltransferase</keyword>
<keyword evidence="6 11" id="KW-0735">Signal-anchor</keyword>
<evidence type="ECO:0000256" key="7">
    <source>
        <dbReference type="ARBA" id="ARBA00022989"/>
    </source>
</evidence>
<gene>
    <name evidence="12" type="ORF">CLF_112704</name>
</gene>
<keyword evidence="4 12" id="KW-0808">Transferase</keyword>
<comment type="similarity">
    <text evidence="2 11">Belongs to the glycosyltransferase 31 family.</text>
</comment>
<feature type="transmembrane region" description="Helical" evidence="11">
    <location>
        <begin position="6"/>
        <end position="25"/>
    </location>
</feature>
<dbReference type="PANTHER" id="PTHR11214:SF394">
    <property type="entry name" value="HEXOSYLTRANSFERASE"/>
    <property type="match status" value="1"/>
</dbReference>
<evidence type="ECO:0000256" key="10">
    <source>
        <dbReference type="ARBA" id="ARBA00023180"/>
    </source>
</evidence>
<keyword evidence="5 11" id="KW-0812">Transmembrane</keyword>
<reference evidence="12" key="1">
    <citation type="journal article" date="2011" name="Genome Biol.">
        <title>The draft genome of the carcinogenic human liver fluke Clonorchis sinensis.</title>
        <authorList>
            <person name="Wang X."/>
            <person name="Chen W."/>
            <person name="Huang Y."/>
            <person name="Sun J."/>
            <person name="Men J."/>
            <person name="Liu H."/>
            <person name="Luo F."/>
            <person name="Guo L."/>
            <person name="Lv X."/>
            <person name="Deng C."/>
            <person name="Zhou C."/>
            <person name="Fan Y."/>
            <person name="Li X."/>
            <person name="Huang L."/>
            <person name="Hu Y."/>
            <person name="Liang C."/>
            <person name="Hu X."/>
            <person name="Xu J."/>
            <person name="Yu X."/>
        </authorList>
    </citation>
    <scope>NUCLEOTIDE SEQUENCE [LARGE SCALE GENOMIC DNA]</scope>
    <source>
        <strain evidence="12">Henan</strain>
    </source>
</reference>
<dbReference type="GO" id="GO:0000139">
    <property type="term" value="C:Golgi membrane"/>
    <property type="evidence" value="ECO:0007669"/>
    <property type="project" value="UniProtKB-SubCell"/>
</dbReference>
<dbReference type="AlphaFoldDB" id="G7YWU6"/>
<keyword evidence="10" id="KW-0325">Glycoprotein</keyword>
<evidence type="ECO:0000256" key="11">
    <source>
        <dbReference type="RuleBase" id="RU363063"/>
    </source>
</evidence>
<dbReference type="GO" id="GO:0016758">
    <property type="term" value="F:hexosyltransferase activity"/>
    <property type="evidence" value="ECO:0007669"/>
    <property type="project" value="InterPro"/>
</dbReference>
<dbReference type="GO" id="GO:0030311">
    <property type="term" value="P:poly-N-acetyllactosamine biosynthetic process"/>
    <property type="evidence" value="ECO:0007669"/>
    <property type="project" value="TreeGrafter"/>
</dbReference>
<keyword evidence="9 11" id="KW-0472">Membrane</keyword>
<keyword evidence="13" id="KW-1185">Reference proteome</keyword>
<dbReference type="Pfam" id="PF01762">
    <property type="entry name" value="Galactosyl_T"/>
    <property type="match status" value="1"/>
</dbReference>
<evidence type="ECO:0000256" key="5">
    <source>
        <dbReference type="ARBA" id="ARBA00022692"/>
    </source>
</evidence>
<dbReference type="FunFam" id="3.90.550.50:FF:000001">
    <property type="entry name" value="Hexosyltransferase"/>
    <property type="match status" value="1"/>
</dbReference>
<dbReference type="EMBL" id="DF144741">
    <property type="protein sequence ID" value="GAA57426.1"/>
    <property type="molecule type" value="Genomic_DNA"/>
</dbReference>
<dbReference type="SUPFAM" id="SSF53448">
    <property type="entry name" value="Nucleotide-diphospho-sugar transferases"/>
    <property type="match status" value="1"/>
</dbReference>
<dbReference type="InterPro" id="IPR002659">
    <property type="entry name" value="Glyco_trans_31"/>
</dbReference>
<dbReference type="Gene3D" id="3.90.550.50">
    <property type="match status" value="1"/>
</dbReference>
<dbReference type="PANTHER" id="PTHR11214">
    <property type="entry name" value="BETA-1,3-N-ACETYLGLUCOSAMINYLTRANSFERASE"/>
    <property type="match status" value="1"/>
</dbReference>
<sequence length="404" mass="47179">MRPSTLVYRLFICCVFSLMVTRFIYVNVTRLYESKEITPDETDESVYSIQPVHSKWDALRSLNGSLFKTDTLTTIACSQSSISSNKLLGVPFRKYSFTGSQQFSFPMSVDLLALICKFRQGHSLQAELPDDRDFPFLINQPELCTDTESAELDLILLIRTECKHRVRRNIIRRLWANHSCWGEIRVKHVFLLGKVEQEQHMSSVQHEARQHRDMVQQDFLDTYRNITYKFLLGLQWTLAYCSQSKWLLFIDDDFFVNPRQMASLLQDLRRTPRRYLILGSQHTMSDTIRDKSKWGISRSLYPFGSYPNFLSGGSQLIGADLALDIYISSRFTNYFPLDDVFTGLILNKLMVTPVHSKHVIIHLPSRRFKMISENILTLHSLQRPAQQRLLWWKLGLSNMCKVWL</sequence>